<dbReference type="Pfam" id="PF13692">
    <property type="entry name" value="Glyco_trans_1_4"/>
    <property type="match status" value="1"/>
</dbReference>
<evidence type="ECO:0000256" key="2">
    <source>
        <dbReference type="ARBA" id="ARBA00022679"/>
    </source>
</evidence>
<evidence type="ECO:0000313" key="4">
    <source>
        <dbReference type="Proteomes" id="UP000516369"/>
    </source>
</evidence>
<organism evidence="3 4">
    <name type="scientific">Defluviicoccus vanus</name>
    <dbReference type="NCBI Taxonomy" id="111831"/>
    <lineage>
        <taxon>Bacteria</taxon>
        <taxon>Pseudomonadati</taxon>
        <taxon>Pseudomonadota</taxon>
        <taxon>Alphaproteobacteria</taxon>
        <taxon>Rhodospirillales</taxon>
        <taxon>Rhodospirillaceae</taxon>
        <taxon>Defluviicoccus</taxon>
    </lineage>
</organism>
<dbReference type="PANTHER" id="PTHR12526:SF510">
    <property type="entry name" value="D-INOSITOL 3-PHOSPHATE GLYCOSYLTRANSFERASE"/>
    <property type="match status" value="1"/>
</dbReference>
<protein>
    <submittedName>
        <fullName evidence="3">Glycosyltransferase</fullName>
    </submittedName>
</protein>
<reference evidence="3 4" key="1">
    <citation type="submission" date="2020-05" db="EMBL/GenBank/DDBJ databases">
        <title>Complete closed genome sequence of Defluviicoccus vanus.</title>
        <authorList>
            <person name="Bessarab I."/>
            <person name="Arumugam K."/>
            <person name="Maszenan A.M."/>
            <person name="Seviour R.J."/>
            <person name="Williams R.B."/>
        </authorList>
    </citation>
    <scope>NUCLEOTIDE SEQUENCE [LARGE SCALE GENOMIC DNA]</scope>
    <source>
        <strain evidence="3 4">Ben 114</strain>
    </source>
</reference>
<dbReference type="KEGG" id="dvn:HQ394_05865"/>
<dbReference type="SUPFAM" id="SSF53756">
    <property type="entry name" value="UDP-Glycosyltransferase/glycogen phosphorylase"/>
    <property type="match status" value="1"/>
</dbReference>
<dbReference type="Proteomes" id="UP000516369">
    <property type="component" value="Chromosome"/>
</dbReference>
<gene>
    <name evidence="3" type="ORF">HQ394_05865</name>
</gene>
<dbReference type="PANTHER" id="PTHR12526">
    <property type="entry name" value="GLYCOSYLTRANSFERASE"/>
    <property type="match status" value="1"/>
</dbReference>
<proteinExistence type="predicted"/>
<keyword evidence="1" id="KW-0328">Glycosyltransferase</keyword>
<name>A0A7H1MZT5_9PROT</name>
<keyword evidence="4" id="KW-1185">Reference proteome</keyword>
<dbReference type="EMBL" id="CP053923">
    <property type="protein sequence ID" value="QNT68971.1"/>
    <property type="molecule type" value="Genomic_DNA"/>
</dbReference>
<evidence type="ECO:0000313" key="3">
    <source>
        <dbReference type="EMBL" id="QNT68971.1"/>
    </source>
</evidence>
<dbReference type="AlphaFoldDB" id="A0A7H1MZT5"/>
<dbReference type="RefSeq" id="WP_190262483.1">
    <property type="nucleotide sequence ID" value="NZ_CP053923.1"/>
</dbReference>
<evidence type="ECO:0000256" key="1">
    <source>
        <dbReference type="ARBA" id="ARBA00022676"/>
    </source>
</evidence>
<dbReference type="GO" id="GO:0016757">
    <property type="term" value="F:glycosyltransferase activity"/>
    <property type="evidence" value="ECO:0007669"/>
    <property type="project" value="UniProtKB-KW"/>
</dbReference>
<dbReference type="Gene3D" id="3.40.50.2000">
    <property type="entry name" value="Glycogen Phosphorylase B"/>
    <property type="match status" value="1"/>
</dbReference>
<sequence length="165" mass="17347">MRVVSREPAASMEAAAVCEVSVASDRPVTVLFAGEMAQAAGVDILVDAAAIVVADSTEVRFLFVGDGPLKTEMMARTNSAGFAPRCRFLGHLDSDAFAAVLNDSDILVVPGRVAQDHSVARSALAAGRWVLTTHQASIDGVEHGRNGLVTYDNPGSLVWGLRDLI</sequence>
<keyword evidence="2 3" id="KW-0808">Transferase</keyword>
<accession>A0A7H1MZT5</accession>